<comment type="caution">
    <text evidence="2">The sequence shown here is derived from an EMBL/GenBank/DDBJ whole genome shotgun (WGS) entry which is preliminary data.</text>
</comment>
<dbReference type="Proteomes" id="UP000237000">
    <property type="component" value="Unassembled WGS sequence"/>
</dbReference>
<reference evidence="3" key="1">
    <citation type="submission" date="2016-06" db="EMBL/GenBank/DDBJ databases">
        <title>Parallel loss of symbiosis genes in relatives of nitrogen-fixing non-legume Parasponia.</title>
        <authorList>
            <person name="Van Velzen R."/>
            <person name="Holmer R."/>
            <person name="Bu F."/>
            <person name="Rutten L."/>
            <person name="Van Zeijl A."/>
            <person name="Liu W."/>
            <person name="Santuari L."/>
            <person name="Cao Q."/>
            <person name="Sharma T."/>
            <person name="Shen D."/>
            <person name="Roswanjaya Y."/>
            <person name="Wardhani T."/>
            <person name="Kalhor M.S."/>
            <person name="Jansen J."/>
            <person name="Van den Hoogen J."/>
            <person name="Gungor B."/>
            <person name="Hartog M."/>
            <person name="Hontelez J."/>
            <person name="Verver J."/>
            <person name="Yang W.-C."/>
            <person name="Schijlen E."/>
            <person name="Repin R."/>
            <person name="Schilthuizen M."/>
            <person name="Schranz E."/>
            <person name="Heidstra R."/>
            <person name="Miyata K."/>
            <person name="Fedorova E."/>
            <person name="Kohlen W."/>
            <person name="Bisseling T."/>
            <person name="Smit S."/>
            <person name="Geurts R."/>
        </authorList>
    </citation>
    <scope>NUCLEOTIDE SEQUENCE [LARGE SCALE GENOMIC DNA]</scope>
    <source>
        <strain evidence="3">cv. RG33-2</strain>
    </source>
</reference>
<name>A0A2P5B1J9_TREOI</name>
<evidence type="ECO:0000256" key="1">
    <source>
        <dbReference type="SAM" id="MobiDB-lite"/>
    </source>
</evidence>
<feature type="compositionally biased region" description="Low complexity" evidence="1">
    <location>
        <begin position="152"/>
        <end position="162"/>
    </location>
</feature>
<feature type="region of interest" description="Disordered" evidence="1">
    <location>
        <begin position="152"/>
        <end position="189"/>
    </location>
</feature>
<keyword evidence="3" id="KW-1185">Reference proteome</keyword>
<feature type="non-terminal residue" evidence="2">
    <location>
        <position position="1"/>
    </location>
</feature>
<dbReference type="AlphaFoldDB" id="A0A2P5B1J9"/>
<dbReference type="EMBL" id="JXTC01000631">
    <property type="protein sequence ID" value="PON42664.1"/>
    <property type="molecule type" value="Genomic_DNA"/>
</dbReference>
<evidence type="ECO:0000313" key="2">
    <source>
        <dbReference type="EMBL" id="PON42664.1"/>
    </source>
</evidence>
<feature type="region of interest" description="Disordered" evidence="1">
    <location>
        <begin position="81"/>
        <end position="103"/>
    </location>
</feature>
<sequence>KNFACLLFDIGTGFQVNLPQIIFHVIYDLRGGRKKNQKLPFPNLIYGILQQQHPLKLPSDFLSPALPTVSYRLKGKEVVEPPVATTSKSKKKTAATKKSSPVATSSVAVSQESMELETLKADQIKQTERLEAIEKVQKEILDRLTAAFAAPSAVAPHPSGSSQPEVLASPPVATSPEKQAKKRYKKTQL</sequence>
<gene>
    <name evidence="2" type="ORF">TorRG33x02_335370</name>
</gene>
<feature type="compositionally biased region" description="Basic residues" evidence="1">
    <location>
        <begin position="180"/>
        <end position="189"/>
    </location>
</feature>
<proteinExistence type="predicted"/>
<protein>
    <submittedName>
        <fullName evidence="2">Uncharacterized protein</fullName>
    </submittedName>
</protein>
<dbReference type="OrthoDB" id="10508163at2759"/>
<accession>A0A2P5B1J9</accession>
<organism evidence="2 3">
    <name type="scientific">Trema orientale</name>
    <name type="common">Charcoal tree</name>
    <name type="synonym">Celtis orientalis</name>
    <dbReference type="NCBI Taxonomy" id="63057"/>
    <lineage>
        <taxon>Eukaryota</taxon>
        <taxon>Viridiplantae</taxon>
        <taxon>Streptophyta</taxon>
        <taxon>Embryophyta</taxon>
        <taxon>Tracheophyta</taxon>
        <taxon>Spermatophyta</taxon>
        <taxon>Magnoliopsida</taxon>
        <taxon>eudicotyledons</taxon>
        <taxon>Gunneridae</taxon>
        <taxon>Pentapetalae</taxon>
        <taxon>rosids</taxon>
        <taxon>fabids</taxon>
        <taxon>Rosales</taxon>
        <taxon>Cannabaceae</taxon>
        <taxon>Trema</taxon>
    </lineage>
</organism>
<evidence type="ECO:0000313" key="3">
    <source>
        <dbReference type="Proteomes" id="UP000237000"/>
    </source>
</evidence>
<dbReference type="InParanoid" id="A0A2P5B1J9"/>